<evidence type="ECO:0008006" key="4">
    <source>
        <dbReference type="Google" id="ProtNLM"/>
    </source>
</evidence>
<feature type="signal peptide" evidence="1">
    <location>
        <begin position="1"/>
        <end position="16"/>
    </location>
</feature>
<keyword evidence="1" id="KW-0732">Signal</keyword>
<sequence>MRFSLAFSGLVAAAAAQSFDLTGAYWDVSVTTQTGRPGYEIKDVTANFHNPLAAENKAGKCHYSFVPNNGRPSITDTCDEGLAYTWDYTTLTLTHKVPIGNETVTMYGSAALTSSCSGSGSGGGRVCKSSGKVELGYYCRLDVPRGPVGTGVYGCYAVDGSV</sequence>
<dbReference type="Proteomes" id="UP000193240">
    <property type="component" value="Unassembled WGS sequence"/>
</dbReference>
<name>A0A1Y2LM17_EPING</name>
<protein>
    <recommendedName>
        <fullName evidence="4">AA1-like domain-containing protein</fullName>
    </recommendedName>
</protein>
<accession>A0A1Y2LM17</accession>
<evidence type="ECO:0000313" key="3">
    <source>
        <dbReference type="Proteomes" id="UP000193240"/>
    </source>
</evidence>
<evidence type="ECO:0000256" key="1">
    <source>
        <dbReference type="SAM" id="SignalP"/>
    </source>
</evidence>
<dbReference type="AlphaFoldDB" id="A0A1Y2LM17"/>
<reference evidence="2 3" key="1">
    <citation type="journal article" date="2017" name="Genome Announc.">
        <title>Genome sequence of the saprophytic ascomycete Epicoccum nigrum ICMP 19927 strain isolated from New Zealand.</title>
        <authorList>
            <person name="Fokin M."/>
            <person name="Fleetwood D."/>
            <person name="Weir B.S."/>
            <person name="Villas-Boas S.G."/>
        </authorList>
    </citation>
    <scope>NUCLEOTIDE SEQUENCE [LARGE SCALE GENOMIC DNA]</scope>
    <source>
        <strain evidence="2 3">ICMP 19927</strain>
    </source>
</reference>
<dbReference type="InParanoid" id="A0A1Y2LM17"/>
<dbReference type="EMBL" id="KZ107856">
    <property type="protein sequence ID" value="OSS44760.1"/>
    <property type="molecule type" value="Genomic_DNA"/>
</dbReference>
<evidence type="ECO:0000313" key="2">
    <source>
        <dbReference type="EMBL" id="OSS44760.1"/>
    </source>
</evidence>
<gene>
    <name evidence="2" type="ORF">B5807_10638</name>
</gene>
<keyword evidence="3" id="KW-1185">Reference proteome</keyword>
<feature type="chain" id="PRO_5012643896" description="AA1-like domain-containing protein" evidence="1">
    <location>
        <begin position="17"/>
        <end position="162"/>
    </location>
</feature>
<proteinExistence type="predicted"/>
<organism evidence="2 3">
    <name type="scientific">Epicoccum nigrum</name>
    <name type="common">Soil fungus</name>
    <name type="synonym">Epicoccum purpurascens</name>
    <dbReference type="NCBI Taxonomy" id="105696"/>
    <lineage>
        <taxon>Eukaryota</taxon>
        <taxon>Fungi</taxon>
        <taxon>Dikarya</taxon>
        <taxon>Ascomycota</taxon>
        <taxon>Pezizomycotina</taxon>
        <taxon>Dothideomycetes</taxon>
        <taxon>Pleosporomycetidae</taxon>
        <taxon>Pleosporales</taxon>
        <taxon>Pleosporineae</taxon>
        <taxon>Didymellaceae</taxon>
        <taxon>Epicoccum</taxon>
    </lineage>
</organism>